<dbReference type="AlphaFoldDB" id="C6HKL3"/>
<dbReference type="EMBL" id="GG692430">
    <property type="protein sequence ID" value="EER38800.1"/>
    <property type="molecule type" value="Genomic_DNA"/>
</dbReference>
<dbReference type="Proteomes" id="UP000002624">
    <property type="component" value="Unassembled WGS sequence"/>
</dbReference>
<proteinExistence type="predicted"/>
<evidence type="ECO:0000313" key="2">
    <source>
        <dbReference type="Proteomes" id="UP000002624"/>
    </source>
</evidence>
<sequence length="113" mass="12871">MKLPLLCWRDCVAGLLVVGLGEVDLQAFRLSLNRWNRCLACIAALVGSAFQIGFMLSDDLAALDPSLKVLLSSLFTQLVQFWPVRRVIILEFYFSAYGFEQLRRWERAYGGPR</sequence>
<organism evidence="1 2">
    <name type="scientific">Ajellomyces capsulatus (strain H143)</name>
    <name type="common">Darling's disease fungus</name>
    <name type="synonym">Histoplasma capsulatum</name>
    <dbReference type="NCBI Taxonomy" id="544712"/>
    <lineage>
        <taxon>Eukaryota</taxon>
        <taxon>Fungi</taxon>
        <taxon>Dikarya</taxon>
        <taxon>Ascomycota</taxon>
        <taxon>Pezizomycotina</taxon>
        <taxon>Eurotiomycetes</taxon>
        <taxon>Eurotiomycetidae</taxon>
        <taxon>Onygenales</taxon>
        <taxon>Ajellomycetaceae</taxon>
        <taxon>Histoplasma</taxon>
    </lineage>
</organism>
<dbReference type="HOGENOM" id="CLU_2132827_0_0_1"/>
<gene>
    <name evidence="1" type="ORF">HCDG_06744</name>
</gene>
<accession>C6HKL3</accession>
<reference evidence="2" key="1">
    <citation type="submission" date="2009-05" db="EMBL/GenBank/DDBJ databases">
        <title>The genome sequence of Ajellomyces capsulatus strain H143.</title>
        <authorList>
            <person name="Champion M."/>
            <person name="Cuomo C.A."/>
            <person name="Ma L.-J."/>
            <person name="Henn M.R."/>
            <person name="Sil A."/>
            <person name="Goldman B."/>
            <person name="Young S.K."/>
            <person name="Kodira C.D."/>
            <person name="Zeng Q."/>
            <person name="Koehrsen M."/>
            <person name="Alvarado L."/>
            <person name="Berlin A.M."/>
            <person name="Borenstein D."/>
            <person name="Chen Z."/>
            <person name="Engels R."/>
            <person name="Freedman E."/>
            <person name="Gellesch M."/>
            <person name="Goldberg J."/>
            <person name="Griggs A."/>
            <person name="Gujja S."/>
            <person name="Heiman D.I."/>
            <person name="Hepburn T.A."/>
            <person name="Howarth C."/>
            <person name="Jen D."/>
            <person name="Larson L."/>
            <person name="Lewis B."/>
            <person name="Mehta T."/>
            <person name="Park D."/>
            <person name="Pearson M."/>
            <person name="Roberts A."/>
            <person name="Saif S."/>
            <person name="Shea T.D."/>
            <person name="Shenoy N."/>
            <person name="Sisk P."/>
            <person name="Stolte C."/>
            <person name="Sykes S."/>
            <person name="Walk T."/>
            <person name="White J."/>
            <person name="Yandava C."/>
            <person name="Klein B."/>
            <person name="McEwen J.G."/>
            <person name="Puccia R."/>
            <person name="Goldman G.H."/>
            <person name="Felipe M.S."/>
            <person name="Nino-Vega G."/>
            <person name="San-Blas G."/>
            <person name="Taylor J.W."/>
            <person name="Mendoza L."/>
            <person name="Galagan J.E."/>
            <person name="Nusbaum C."/>
            <person name="Birren B.W."/>
        </authorList>
    </citation>
    <scope>NUCLEOTIDE SEQUENCE [LARGE SCALE GENOMIC DNA]</scope>
    <source>
        <strain evidence="2">H143</strain>
    </source>
</reference>
<evidence type="ECO:0000313" key="1">
    <source>
        <dbReference type="EMBL" id="EER38800.1"/>
    </source>
</evidence>
<dbReference type="VEuPathDB" id="FungiDB:HCDG_06744"/>
<protein>
    <submittedName>
        <fullName evidence="1">Uncharacterized protein</fullName>
    </submittedName>
</protein>
<name>C6HKL3_AJECH</name>